<keyword evidence="14" id="KW-1185">Reference proteome</keyword>
<keyword evidence="3" id="KW-0813">Transport</keyword>
<keyword evidence="4" id="KW-1003">Cell membrane</keyword>
<dbReference type="PROSITE" id="PS00543">
    <property type="entry name" value="HLYD_FAMILY"/>
    <property type="match status" value="1"/>
</dbReference>
<dbReference type="InterPro" id="IPR050739">
    <property type="entry name" value="MFP"/>
</dbReference>
<evidence type="ECO:0000256" key="5">
    <source>
        <dbReference type="ARBA" id="ARBA00022519"/>
    </source>
</evidence>
<evidence type="ECO:0000259" key="11">
    <source>
        <dbReference type="Pfam" id="PF25994"/>
    </source>
</evidence>
<keyword evidence="6 10" id="KW-0812">Transmembrane</keyword>
<dbReference type="InterPro" id="IPR058982">
    <property type="entry name" value="Beta-barrel_AprE"/>
</dbReference>
<evidence type="ECO:0000256" key="9">
    <source>
        <dbReference type="SAM" id="Coils"/>
    </source>
</evidence>
<evidence type="ECO:0000256" key="1">
    <source>
        <dbReference type="ARBA" id="ARBA00004377"/>
    </source>
</evidence>
<dbReference type="Proteomes" id="UP000246278">
    <property type="component" value="Unassembled WGS sequence"/>
</dbReference>
<dbReference type="SUPFAM" id="SSF111369">
    <property type="entry name" value="HlyD-like secretion proteins"/>
    <property type="match status" value="1"/>
</dbReference>
<keyword evidence="5" id="KW-0997">Cell inner membrane</keyword>
<keyword evidence="9" id="KW-0175">Coiled coil</keyword>
<feature type="domain" description="AprE-like long alpha-helical hairpin" evidence="11">
    <location>
        <begin position="141"/>
        <end position="316"/>
    </location>
</feature>
<dbReference type="Gene3D" id="2.40.50.100">
    <property type="match status" value="1"/>
</dbReference>
<dbReference type="InterPro" id="IPR006144">
    <property type="entry name" value="Secretion_HlyD_CS"/>
</dbReference>
<feature type="domain" description="AprE-like beta-barrel" evidence="12">
    <location>
        <begin position="363"/>
        <end position="449"/>
    </location>
</feature>
<feature type="transmembrane region" description="Helical" evidence="10">
    <location>
        <begin position="64"/>
        <end position="82"/>
    </location>
</feature>
<evidence type="ECO:0000256" key="10">
    <source>
        <dbReference type="SAM" id="Phobius"/>
    </source>
</evidence>
<dbReference type="PRINTS" id="PR01490">
    <property type="entry name" value="RTXTOXIND"/>
</dbReference>
<dbReference type="RefSeq" id="WP_110024396.1">
    <property type="nucleotide sequence ID" value="NZ_PDNZ01000015.1"/>
</dbReference>
<keyword evidence="8 10" id="KW-0472">Membrane</keyword>
<dbReference type="PANTHER" id="PTHR30386:SF26">
    <property type="entry name" value="TRANSPORT PROTEIN COMB"/>
    <property type="match status" value="1"/>
</dbReference>
<evidence type="ECO:0000259" key="12">
    <source>
        <dbReference type="Pfam" id="PF26002"/>
    </source>
</evidence>
<gene>
    <name evidence="13" type="ORF">CR164_12820</name>
</gene>
<dbReference type="InterPro" id="IPR010129">
    <property type="entry name" value="T1SS_HlyD"/>
</dbReference>
<comment type="caution">
    <text evidence="13">The sequence shown here is derived from an EMBL/GenBank/DDBJ whole genome shotgun (WGS) entry which is preliminary data.</text>
</comment>
<proteinExistence type="inferred from homology"/>
<evidence type="ECO:0000256" key="4">
    <source>
        <dbReference type="ARBA" id="ARBA00022475"/>
    </source>
</evidence>
<name>A0A317T2L4_9CHLB</name>
<evidence type="ECO:0000256" key="6">
    <source>
        <dbReference type="ARBA" id="ARBA00022692"/>
    </source>
</evidence>
<evidence type="ECO:0000256" key="3">
    <source>
        <dbReference type="ARBA" id="ARBA00022448"/>
    </source>
</evidence>
<dbReference type="PANTHER" id="PTHR30386">
    <property type="entry name" value="MEMBRANE FUSION SUBUNIT OF EMRAB-TOLC MULTIDRUG EFFLUX PUMP"/>
    <property type="match status" value="1"/>
</dbReference>
<dbReference type="Pfam" id="PF26002">
    <property type="entry name" value="Beta-barrel_AprE"/>
    <property type="match status" value="1"/>
</dbReference>
<dbReference type="Pfam" id="PF25994">
    <property type="entry name" value="HH_AprE"/>
    <property type="match status" value="1"/>
</dbReference>
<evidence type="ECO:0000256" key="7">
    <source>
        <dbReference type="ARBA" id="ARBA00022989"/>
    </source>
</evidence>
<sequence>MIDPRTKDGFERLGGFIREMGDKGRVFVDRFFDRWIPMEEEERADWTEDAEWAKMQQEPVRARAVLKIMGITVLLFLFWAMVAPLDEVTRGMGKVIPSSRLQVVESLDGGILEEIRVHEGQEVKAGDILMRIDPTRFTSSFQEKEYEVLGLVAKEARLRALAEGVPLELPEKKLKDVPQIVEHEKLLYAESLKEFNAQMVIVKEQLSQRHHELEEVDARLVQAERSFSLASQELAKTAPLLSSGAVSEVEVIRLRRDVANARGERDAALARKATLERMLDEAKERVKEVELKSRNEWRKELEVVLSRIASLSQGTKGLADLVERTEIRAPVRGTVQRVYINTIGGVVKPGGRVADIVPLGDSLEVEVKISPKDIAFLHPGQQAMVKLTAYEFTIYGGMRGEVYHISADTVSDEEGHTFYLVRVKTPATAIKEGLPVIPGMMAQVDIMTGKRTVLTYLLKPILRATSNAMKER</sequence>
<dbReference type="AlphaFoldDB" id="A0A317T2L4"/>
<protein>
    <submittedName>
        <fullName evidence="13">Secretion protein HylD</fullName>
    </submittedName>
</protein>
<feature type="coiled-coil region" evidence="9">
    <location>
        <begin position="258"/>
        <end position="292"/>
    </location>
</feature>
<dbReference type="Gene3D" id="1.10.287.470">
    <property type="entry name" value="Helix hairpin bin"/>
    <property type="match status" value="1"/>
</dbReference>
<evidence type="ECO:0000313" key="14">
    <source>
        <dbReference type="Proteomes" id="UP000246278"/>
    </source>
</evidence>
<dbReference type="GO" id="GO:0005886">
    <property type="term" value="C:plasma membrane"/>
    <property type="evidence" value="ECO:0007669"/>
    <property type="project" value="UniProtKB-SubCell"/>
</dbReference>
<dbReference type="NCBIfam" id="TIGR01843">
    <property type="entry name" value="type_I_hlyD"/>
    <property type="match status" value="1"/>
</dbReference>
<dbReference type="OrthoDB" id="9810980at2"/>
<dbReference type="GO" id="GO:0009306">
    <property type="term" value="P:protein secretion"/>
    <property type="evidence" value="ECO:0007669"/>
    <property type="project" value="InterPro"/>
</dbReference>
<evidence type="ECO:0000256" key="2">
    <source>
        <dbReference type="ARBA" id="ARBA00009477"/>
    </source>
</evidence>
<accession>A0A317T2L4</accession>
<dbReference type="InterPro" id="IPR058781">
    <property type="entry name" value="HH_AprE-like"/>
</dbReference>
<evidence type="ECO:0000313" key="13">
    <source>
        <dbReference type="EMBL" id="PWW80942.1"/>
    </source>
</evidence>
<dbReference type="EMBL" id="PDNZ01000015">
    <property type="protein sequence ID" value="PWW80942.1"/>
    <property type="molecule type" value="Genomic_DNA"/>
</dbReference>
<comment type="similarity">
    <text evidence="2">Belongs to the membrane fusion protein (MFP) (TC 8.A.1) family.</text>
</comment>
<evidence type="ECO:0000256" key="8">
    <source>
        <dbReference type="ARBA" id="ARBA00023136"/>
    </source>
</evidence>
<keyword evidence="7 10" id="KW-1133">Transmembrane helix</keyword>
<reference evidence="14" key="1">
    <citation type="submission" date="2017-10" db="EMBL/GenBank/DDBJ databases">
        <authorList>
            <person name="Gaisin V.A."/>
            <person name="Rysina M.S."/>
            <person name="Grouzdev D.S."/>
        </authorList>
    </citation>
    <scope>NUCLEOTIDE SEQUENCE [LARGE SCALE GENOMIC DNA]</scope>
    <source>
        <strain evidence="14">V1</strain>
    </source>
</reference>
<organism evidence="13 14">
    <name type="scientific">Prosthecochloris marina</name>
    <dbReference type="NCBI Taxonomy" id="2017681"/>
    <lineage>
        <taxon>Bacteria</taxon>
        <taxon>Pseudomonadati</taxon>
        <taxon>Chlorobiota</taxon>
        <taxon>Chlorobiia</taxon>
        <taxon>Chlorobiales</taxon>
        <taxon>Chlorobiaceae</taxon>
        <taxon>Prosthecochloris</taxon>
    </lineage>
</organism>
<dbReference type="Gene3D" id="2.40.30.170">
    <property type="match status" value="1"/>
</dbReference>
<comment type="subcellular location">
    <subcellularLocation>
        <location evidence="1">Cell inner membrane</location>
        <topology evidence="1">Single-pass membrane protein</topology>
    </subcellularLocation>
</comment>